<dbReference type="EMBL" id="MHNL01000011">
    <property type="protein sequence ID" value="OGZ44902.1"/>
    <property type="molecule type" value="Genomic_DNA"/>
</dbReference>
<dbReference type="Proteomes" id="UP000177785">
    <property type="component" value="Unassembled WGS sequence"/>
</dbReference>
<protein>
    <submittedName>
        <fullName evidence="1">Uncharacterized protein</fullName>
    </submittedName>
</protein>
<name>A0A1G2G4A0_9BACT</name>
<comment type="caution">
    <text evidence="1">The sequence shown here is derived from an EMBL/GenBank/DDBJ whole genome shotgun (WGS) entry which is preliminary data.</text>
</comment>
<organism evidence="1 2">
    <name type="scientific">Candidatus Ryanbacteria bacterium RIFCSPHIGHO2_01_FULL_48_27</name>
    <dbReference type="NCBI Taxonomy" id="1802115"/>
    <lineage>
        <taxon>Bacteria</taxon>
        <taxon>Candidatus Ryaniibacteriota</taxon>
    </lineage>
</organism>
<evidence type="ECO:0000313" key="2">
    <source>
        <dbReference type="Proteomes" id="UP000177785"/>
    </source>
</evidence>
<accession>A0A1G2G4A0</accession>
<dbReference type="AlphaFoldDB" id="A0A1G2G4A0"/>
<reference evidence="1 2" key="1">
    <citation type="journal article" date="2016" name="Nat. Commun.">
        <title>Thousands of microbial genomes shed light on interconnected biogeochemical processes in an aquifer system.</title>
        <authorList>
            <person name="Anantharaman K."/>
            <person name="Brown C.T."/>
            <person name="Hug L.A."/>
            <person name="Sharon I."/>
            <person name="Castelle C.J."/>
            <person name="Probst A.J."/>
            <person name="Thomas B.C."/>
            <person name="Singh A."/>
            <person name="Wilkins M.J."/>
            <person name="Karaoz U."/>
            <person name="Brodie E.L."/>
            <person name="Williams K.H."/>
            <person name="Hubbard S.S."/>
            <person name="Banfield J.F."/>
        </authorList>
    </citation>
    <scope>NUCLEOTIDE SEQUENCE [LARGE SCALE GENOMIC DNA]</scope>
</reference>
<dbReference type="STRING" id="1802115.A2756_03455"/>
<evidence type="ECO:0000313" key="1">
    <source>
        <dbReference type="EMBL" id="OGZ44902.1"/>
    </source>
</evidence>
<gene>
    <name evidence="1" type="ORF">A2756_03455</name>
</gene>
<proteinExistence type="predicted"/>
<sequence length="539" mass="58534">MQNRIPSCLFGVFLLFTLALPAYGEIIASLENPSGNTVSSRAGIGLISGWAFSTLTSELSVQVSIDGSPPEKIPCCSKRLDVGSADAYRQYPQASQSGFALLWNWGNLTPGQHTIQVSATAVGETPWSQTATVTVVKPGDFPFLSQFDLSQAQTRIEVDASGTQYLVIEGAIVTDKETGVQKRVTIRQIFSSGSQGFEIISSITTETLGNTQAQLAFAPDVAWGDQSSVRESIVIAEAYFRVRGVLQQHAAIQVHTTAETGPPPSIGPEGHISVAMGSTIYVYTGSEDWIRATPCIRRMAVVHNYVHAVNTVEQASWLEEAAAEFYGWWILRDACNFEEAHTYHRTIIRSDTSLGPLESYETWDAFFNPKTPGHTGIAFMAAYYLWQSRGQDSLAYYLDTLNLTADWHQAFLGGFQQSTASFYTEFAAWRADTLSVLPQIKGMVVNRNGAPIAGVYVYTCQAPWGRCEGATTVSTEQGYTVGAPFEQNILQFSLAPGASTPAEGFIGYYSTAVPTRITLDQKSVTPLGGDVVGINVELP</sequence>